<dbReference type="PROSITE" id="PS51898">
    <property type="entry name" value="TYR_RECOMBINASE"/>
    <property type="match status" value="1"/>
</dbReference>
<evidence type="ECO:0000313" key="7">
    <source>
        <dbReference type="Proteomes" id="UP000249135"/>
    </source>
</evidence>
<organism evidence="6 7">
    <name type="scientific">Variovorax paradoxus</name>
    <dbReference type="NCBI Taxonomy" id="34073"/>
    <lineage>
        <taxon>Bacteria</taxon>
        <taxon>Pseudomonadati</taxon>
        <taxon>Pseudomonadota</taxon>
        <taxon>Betaproteobacteria</taxon>
        <taxon>Burkholderiales</taxon>
        <taxon>Comamonadaceae</taxon>
        <taxon>Variovorax</taxon>
    </lineage>
</organism>
<dbReference type="SUPFAM" id="SSF56349">
    <property type="entry name" value="DNA breaking-rejoining enzymes"/>
    <property type="match status" value="1"/>
</dbReference>
<gene>
    <name evidence="6" type="ORF">DI563_05680</name>
</gene>
<dbReference type="Gene3D" id="1.10.443.10">
    <property type="entry name" value="Intergrase catalytic core"/>
    <property type="match status" value="1"/>
</dbReference>
<sequence>MNSRASGPKKKRRLHSGHFMFIRAVVQGLDAKQSWQRYLRIDGENPDARRVKNVVQWIRDEFAAAAKQHNKPGTARLVLIDASKIKDRAPAMSLQEFAEARGLEDFSEAEQLEAYQAEFGKESHGSGRRRQLVSRQLEAVAWLERVIRPEPRPSDSVEAWFAPELAKRLAASGTPTLFALSERINSRGARWWRGVPGVGTLKANRIVEWLQEQGPDSGFFIQPHALKPMSSLTEAELSSVVTPKTALVPFEKFVVPTDLDGHAGLYRGDRGRCLLQAATDKEAIQAWLGAKGTGRSGATERTYRKEAERLLLWSVLVRGKAMSSLSSEDAAAFSAFLENPPLDWCGSRNSGRWSPDWRPLERGLSDGARRQSIIILRSLFAYWVSKHYVIGNPFSGMRLPKQASRSLSAGRSLDFHQWDLVTAHLAVELQKCDDEVRRRTVRAVKWLYATGLRLSELVSVSCGMLEPRRYVKDDGSRGEGWMLIGVIGKGEIQRNVAVPAALVEELNQELASAGLAGKTTDPENRDVRILGRFDARGSAWSASGMYKAVKGMMMRCAESLPADDPDRLMIEKATTHWLRHTHATHALGKRPGSKKAPVPLHIVRTNMGHQSLATTSRYVDQDTGEQLQAAERFWSGGA</sequence>
<dbReference type="CDD" id="cd00397">
    <property type="entry name" value="DNA_BRE_C"/>
    <property type="match status" value="1"/>
</dbReference>
<dbReference type="GO" id="GO:0006310">
    <property type="term" value="P:DNA recombination"/>
    <property type="evidence" value="ECO:0007669"/>
    <property type="project" value="UniProtKB-KW"/>
</dbReference>
<comment type="caution">
    <text evidence="6">The sequence shown here is derived from an EMBL/GenBank/DDBJ whole genome shotgun (WGS) entry which is preliminary data.</text>
</comment>
<protein>
    <submittedName>
        <fullName evidence="6">Integrase</fullName>
    </submittedName>
</protein>
<feature type="domain" description="Tyr recombinase" evidence="5">
    <location>
        <begin position="416"/>
        <end position="632"/>
    </location>
</feature>
<dbReference type="Proteomes" id="UP000249135">
    <property type="component" value="Unassembled WGS sequence"/>
</dbReference>
<keyword evidence="3" id="KW-0238">DNA-binding</keyword>
<proteinExistence type="predicted"/>
<dbReference type="InterPro" id="IPR022169">
    <property type="entry name" value="DUF3701"/>
</dbReference>
<evidence type="ECO:0000256" key="3">
    <source>
        <dbReference type="ARBA" id="ARBA00023125"/>
    </source>
</evidence>
<evidence type="ECO:0000256" key="4">
    <source>
        <dbReference type="ARBA" id="ARBA00023172"/>
    </source>
</evidence>
<dbReference type="Pfam" id="PF00589">
    <property type="entry name" value="Phage_integrase"/>
    <property type="match status" value="1"/>
</dbReference>
<accession>A0A2W5QKH7</accession>
<dbReference type="Pfam" id="PF12482">
    <property type="entry name" value="DUF3701"/>
    <property type="match status" value="1"/>
</dbReference>
<evidence type="ECO:0000259" key="5">
    <source>
        <dbReference type="PROSITE" id="PS51898"/>
    </source>
</evidence>
<dbReference type="AlphaFoldDB" id="A0A2W5QKH7"/>
<comment type="subcellular location">
    <subcellularLocation>
        <location evidence="1">Cytoplasm</location>
    </subcellularLocation>
</comment>
<dbReference type="Gene3D" id="1.10.150.130">
    <property type="match status" value="1"/>
</dbReference>
<dbReference type="InterPro" id="IPR010998">
    <property type="entry name" value="Integrase_recombinase_N"/>
</dbReference>
<keyword evidence="2" id="KW-0229">DNA integration</keyword>
<dbReference type="InterPro" id="IPR050090">
    <property type="entry name" value="Tyrosine_recombinase_XerCD"/>
</dbReference>
<dbReference type="InterPro" id="IPR011010">
    <property type="entry name" value="DNA_brk_join_enz"/>
</dbReference>
<dbReference type="InterPro" id="IPR013762">
    <property type="entry name" value="Integrase-like_cat_sf"/>
</dbReference>
<dbReference type="GO" id="GO:0005737">
    <property type="term" value="C:cytoplasm"/>
    <property type="evidence" value="ECO:0007669"/>
    <property type="project" value="UniProtKB-SubCell"/>
</dbReference>
<dbReference type="EMBL" id="QFPP01000037">
    <property type="protein sequence ID" value="PZQ76889.1"/>
    <property type="molecule type" value="Genomic_DNA"/>
</dbReference>
<keyword evidence="4" id="KW-0233">DNA recombination</keyword>
<evidence type="ECO:0000313" key="6">
    <source>
        <dbReference type="EMBL" id="PZQ76889.1"/>
    </source>
</evidence>
<name>A0A2W5QKH7_VARPD</name>
<dbReference type="PANTHER" id="PTHR30349">
    <property type="entry name" value="PHAGE INTEGRASE-RELATED"/>
    <property type="match status" value="1"/>
</dbReference>
<dbReference type="InterPro" id="IPR002104">
    <property type="entry name" value="Integrase_catalytic"/>
</dbReference>
<dbReference type="GO" id="GO:0015074">
    <property type="term" value="P:DNA integration"/>
    <property type="evidence" value="ECO:0007669"/>
    <property type="project" value="UniProtKB-KW"/>
</dbReference>
<reference evidence="6 7" key="1">
    <citation type="submission" date="2017-08" db="EMBL/GenBank/DDBJ databases">
        <title>Infants hospitalized years apart are colonized by the same room-sourced microbial strains.</title>
        <authorList>
            <person name="Brooks B."/>
            <person name="Olm M.R."/>
            <person name="Firek B.A."/>
            <person name="Baker R."/>
            <person name="Thomas B.C."/>
            <person name="Morowitz M.J."/>
            <person name="Banfield J.F."/>
        </authorList>
    </citation>
    <scope>NUCLEOTIDE SEQUENCE [LARGE SCALE GENOMIC DNA]</scope>
    <source>
        <strain evidence="6">S2_005_003_R2_41</strain>
    </source>
</reference>
<evidence type="ECO:0000256" key="1">
    <source>
        <dbReference type="ARBA" id="ARBA00004496"/>
    </source>
</evidence>
<dbReference type="PANTHER" id="PTHR30349:SF77">
    <property type="entry name" value="TYROSINE RECOMBINASE XERC"/>
    <property type="match status" value="1"/>
</dbReference>
<dbReference type="GO" id="GO:0003677">
    <property type="term" value="F:DNA binding"/>
    <property type="evidence" value="ECO:0007669"/>
    <property type="project" value="UniProtKB-KW"/>
</dbReference>
<evidence type="ECO:0000256" key="2">
    <source>
        <dbReference type="ARBA" id="ARBA00022908"/>
    </source>
</evidence>